<reference evidence="1" key="1">
    <citation type="submission" date="2019-12" db="EMBL/GenBank/DDBJ databases">
        <title>Genome sequencing and annotation of Brassica cretica.</title>
        <authorList>
            <person name="Studholme D.J."/>
            <person name="Sarris P.F."/>
        </authorList>
    </citation>
    <scope>NUCLEOTIDE SEQUENCE</scope>
    <source>
        <strain evidence="1">PFS-001/15</strain>
        <tissue evidence="1">Leaf</tissue>
    </source>
</reference>
<proteinExistence type="predicted"/>
<protein>
    <submittedName>
        <fullName evidence="1">Uncharacterized protein</fullName>
    </submittedName>
</protein>
<sequence>MGVALSRVFNVSLPYASISSYNELLPFRDLRNCSAISGPSKSPSGVRVFAMGFNSSQPIYLIVVH</sequence>
<evidence type="ECO:0000313" key="1">
    <source>
        <dbReference type="EMBL" id="KAF2600258.1"/>
    </source>
</evidence>
<organism evidence="1 2">
    <name type="scientific">Brassica cretica</name>
    <name type="common">Mustard</name>
    <dbReference type="NCBI Taxonomy" id="69181"/>
    <lineage>
        <taxon>Eukaryota</taxon>
        <taxon>Viridiplantae</taxon>
        <taxon>Streptophyta</taxon>
        <taxon>Embryophyta</taxon>
        <taxon>Tracheophyta</taxon>
        <taxon>Spermatophyta</taxon>
        <taxon>Magnoliopsida</taxon>
        <taxon>eudicotyledons</taxon>
        <taxon>Gunneridae</taxon>
        <taxon>Pentapetalae</taxon>
        <taxon>rosids</taxon>
        <taxon>malvids</taxon>
        <taxon>Brassicales</taxon>
        <taxon>Brassicaceae</taxon>
        <taxon>Brassiceae</taxon>
        <taxon>Brassica</taxon>
    </lineage>
</organism>
<evidence type="ECO:0000313" key="2">
    <source>
        <dbReference type="Proteomes" id="UP000712281"/>
    </source>
</evidence>
<name>A0A8S9L4I1_BRACR</name>
<gene>
    <name evidence="1" type="ORF">F2Q68_00012118</name>
</gene>
<comment type="caution">
    <text evidence="1">The sequence shown here is derived from an EMBL/GenBank/DDBJ whole genome shotgun (WGS) entry which is preliminary data.</text>
</comment>
<dbReference type="AlphaFoldDB" id="A0A8S9L4I1"/>
<dbReference type="Proteomes" id="UP000712281">
    <property type="component" value="Unassembled WGS sequence"/>
</dbReference>
<dbReference type="EMBL" id="QGKW02000717">
    <property type="protein sequence ID" value="KAF2600258.1"/>
    <property type="molecule type" value="Genomic_DNA"/>
</dbReference>
<accession>A0A8S9L4I1</accession>